<accession>A0ABR4A192</accession>
<dbReference type="EMBL" id="JBEFKJ010000031">
    <property type="protein sequence ID" value="KAL2038539.1"/>
    <property type="molecule type" value="Genomic_DNA"/>
</dbReference>
<comment type="caution">
    <text evidence="1">The sequence shown here is derived from an EMBL/GenBank/DDBJ whole genome shotgun (WGS) entry which is preliminary data.</text>
</comment>
<protein>
    <submittedName>
        <fullName evidence="1">Uncharacterized protein</fullName>
    </submittedName>
</protein>
<keyword evidence="2" id="KW-1185">Reference proteome</keyword>
<evidence type="ECO:0000313" key="2">
    <source>
        <dbReference type="Proteomes" id="UP001590950"/>
    </source>
</evidence>
<reference evidence="1 2" key="1">
    <citation type="submission" date="2024-09" db="EMBL/GenBank/DDBJ databases">
        <title>Rethinking Asexuality: The Enigmatic Case of Functional Sexual Genes in Lepraria (Stereocaulaceae).</title>
        <authorList>
            <person name="Doellman M."/>
            <person name="Sun Y."/>
            <person name="Barcenas-Pena A."/>
            <person name="Lumbsch H.T."/>
            <person name="Grewe F."/>
        </authorList>
    </citation>
    <scope>NUCLEOTIDE SEQUENCE [LARGE SCALE GENOMIC DNA]</scope>
    <source>
        <strain evidence="1 2">Mercado 3170</strain>
    </source>
</reference>
<proteinExistence type="predicted"/>
<evidence type="ECO:0000313" key="1">
    <source>
        <dbReference type="EMBL" id="KAL2038539.1"/>
    </source>
</evidence>
<sequence length="151" mass="17281">MLNGITVAWATPVGAADLGARMESYVESKATVSTFRLCVQHARIGSLLGKLPHELVEMIATQIQDALFRKRLREWEKSIECCADDCIPSDHFSRQQLQEMKRDYRIKDSDDDYDSLFEDSDDDDDDWNDYIEESLSRNGLGHKAHIDAIQK</sequence>
<organism evidence="1 2">
    <name type="scientific">Stereocaulon virgatum</name>
    <dbReference type="NCBI Taxonomy" id="373712"/>
    <lineage>
        <taxon>Eukaryota</taxon>
        <taxon>Fungi</taxon>
        <taxon>Dikarya</taxon>
        <taxon>Ascomycota</taxon>
        <taxon>Pezizomycotina</taxon>
        <taxon>Lecanoromycetes</taxon>
        <taxon>OSLEUM clade</taxon>
        <taxon>Lecanoromycetidae</taxon>
        <taxon>Lecanorales</taxon>
        <taxon>Lecanorineae</taxon>
        <taxon>Stereocaulaceae</taxon>
        <taxon>Stereocaulon</taxon>
    </lineage>
</organism>
<gene>
    <name evidence="1" type="ORF">N7G274_008586</name>
</gene>
<dbReference type="Proteomes" id="UP001590950">
    <property type="component" value="Unassembled WGS sequence"/>
</dbReference>
<name>A0ABR4A192_9LECA</name>